<dbReference type="OrthoDB" id="9776685at2"/>
<dbReference type="RefSeq" id="WP_038700013.1">
    <property type="nucleotide sequence ID" value="NZ_CP009286.1"/>
</dbReference>
<dbReference type="GO" id="GO:0016787">
    <property type="term" value="F:hydrolase activity"/>
    <property type="evidence" value="ECO:0007669"/>
    <property type="project" value="UniProtKB-KW"/>
</dbReference>
<dbReference type="SUPFAM" id="SSF53474">
    <property type="entry name" value="alpha/beta-Hydrolases"/>
    <property type="match status" value="1"/>
</dbReference>
<accession>A0A089LKW4</accession>
<dbReference type="InterPro" id="IPR000073">
    <property type="entry name" value="AB_hydrolase_1"/>
</dbReference>
<gene>
    <name evidence="2" type="ORF">PSTEL_02740</name>
</gene>
<evidence type="ECO:0000313" key="3">
    <source>
        <dbReference type="Proteomes" id="UP000029507"/>
    </source>
</evidence>
<dbReference type="AlphaFoldDB" id="A0A089LKW4"/>
<dbReference type="EMBL" id="CP009286">
    <property type="protein sequence ID" value="AIQ62191.1"/>
    <property type="molecule type" value="Genomic_DNA"/>
</dbReference>
<organism evidence="2 3">
    <name type="scientific">Paenibacillus stellifer</name>
    <dbReference type="NCBI Taxonomy" id="169760"/>
    <lineage>
        <taxon>Bacteria</taxon>
        <taxon>Bacillati</taxon>
        <taxon>Bacillota</taxon>
        <taxon>Bacilli</taxon>
        <taxon>Bacillales</taxon>
        <taxon>Paenibacillaceae</taxon>
        <taxon>Paenibacillus</taxon>
    </lineage>
</organism>
<feature type="domain" description="AB hydrolase-1" evidence="1">
    <location>
        <begin position="115"/>
        <end position="208"/>
    </location>
</feature>
<dbReference type="Pfam" id="PF00561">
    <property type="entry name" value="Abhydrolase_1"/>
    <property type="match status" value="1"/>
</dbReference>
<evidence type="ECO:0000259" key="1">
    <source>
        <dbReference type="Pfam" id="PF00561"/>
    </source>
</evidence>
<dbReference type="Proteomes" id="UP000029507">
    <property type="component" value="Chromosome"/>
</dbReference>
<dbReference type="HOGENOM" id="CLU_029375_6_3_9"/>
<dbReference type="KEGG" id="pste:PSTEL_02740"/>
<evidence type="ECO:0000313" key="2">
    <source>
        <dbReference type="EMBL" id="AIQ62191.1"/>
    </source>
</evidence>
<dbReference type="Gene3D" id="3.40.50.1820">
    <property type="entry name" value="alpha/beta hydrolase"/>
    <property type="match status" value="1"/>
</dbReference>
<reference evidence="2 3" key="1">
    <citation type="submission" date="2014-08" db="EMBL/GenBank/DDBJ databases">
        <title>Comparative genomics of the Paenibacillus odorifer group.</title>
        <authorList>
            <person name="den Bakker H.C."/>
            <person name="Tsai Y.-C."/>
            <person name="Martin N."/>
            <person name="Korlach J."/>
            <person name="Wiedmann M."/>
        </authorList>
    </citation>
    <scope>NUCLEOTIDE SEQUENCE [LARGE SCALE GENOMIC DNA]</scope>
    <source>
        <strain evidence="2 3">DSM 14472</strain>
    </source>
</reference>
<keyword evidence="2" id="KW-0378">Hydrolase</keyword>
<dbReference type="STRING" id="169760.PSTEL_02740"/>
<keyword evidence="3" id="KW-1185">Reference proteome</keyword>
<dbReference type="PANTHER" id="PTHR43358:SF4">
    <property type="entry name" value="ALPHA_BETA HYDROLASE FOLD-1 DOMAIN-CONTAINING PROTEIN"/>
    <property type="match status" value="1"/>
</dbReference>
<proteinExistence type="predicted"/>
<protein>
    <submittedName>
        <fullName evidence="2">Alpha/beta hydrolase</fullName>
    </submittedName>
</protein>
<sequence length="318" mass="34703">MIIAVLAVAVCAGGVTYAGLYFYKVAIFRTPKMFIASTPKAKVKMKEEPPTAGASWGEGQQWIAAQQIRELELTSDDGLKLHGYWIPSERAGGRTAIIAHGYSGKAKDMGAYAKLYHDRLGFNVLLPDARGHGQSEGSYIGFGWHERLDYVKWIRRVIEETGGDAQIVLHGVSMGGATVLMTSGEELPPQVKAIVSDCAYTSVAAELSYQLKRMYRLPSFPFLQAASLVSAIKAGYSFREASALRQVRRSGVPILFIHGDADTFVPYFMLDQLYEACGGPKERMVVPGAGHGLAYDTDKAGYISQVGEFVARYTKNSP</sequence>
<dbReference type="InterPro" id="IPR052920">
    <property type="entry name" value="DNA-binding_regulatory"/>
</dbReference>
<name>A0A089LKW4_9BACL</name>
<dbReference type="PANTHER" id="PTHR43358">
    <property type="entry name" value="ALPHA/BETA-HYDROLASE"/>
    <property type="match status" value="1"/>
</dbReference>
<dbReference type="InterPro" id="IPR029058">
    <property type="entry name" value="AB_hydrolase_fold"/>
</dbReference>